<reference evidence="9" key="1">
    <citation type="journal article" date="2010" name="Nature">
        <title>The Amphimedon queenslandica genome and the evolution of animal complexity.</title>
        <authorList>
            <person name="Srivastava M."/>
            <person name="Simakov O."/>
            <person name="Chapman J."/>
            <person name="Fahey B."/>
            <person name="Gauthier M.E."/>
            <person name="Mitros T."/>
            <person name="Richards G.S."/>
            <person name="Conaco C."/>
            <person name="Dacre M."/>
            <person name="Hellsten U."/>
            <person name="Larroux C."/>
            <person name="Putnam N.H."/>
            <person name="Stanke M."/>
            <person name="Adamska M."/>
            <person name="Darling A."/>
            <person name="Degnan S.M."/>
            <person name="Oakley T.H."/>
            <person name="Plachetzki D.C."/>
            <person name="Zhai Y."/>
            <person name="Adamski M."/>
            <person name="Calcino A."/>
            <person name="Cummins S.F."/>
            <person name="Goodstein D.M."/>
            <person name="Harris C."/>
            <person name="Jackson D.J."/>
            <person name="Leys S.P."/>
            <person name="Shu S."/>
            <person name="Woodcroft B.J."/>
            <person name="Vervoort M."/>
            <person name="Kosik K.S."/>
            <person name="Manning G."/>
            <person name="Degnan B.M."/>
            <person name="Rokhsar D.S."/>
        </authorList>
    </citation>
    <scope>NUCLEOTIDE SEQUENCE [LARGE SCALE GENOMIC DNA]</scope>
</reference>
<evidence type="ECO:0000256" key="1">
    <source>
        <dbReference type="ARBA" id="ARBA00004604"/>
    </source>
</evidence>
<dbReference type="Proteomes" id="UP000007879">
    <property type="component" value="Unassembled WGS sequence"/>
</dbReference>
<dbReference type="OrthoDB" id="5072at2759"/>
<dbReference type="PANTHER" id="PTHR14211">
    <property type="entry name" value="GLIOMA SUPPRESSOR CANDIDATE REGION GENE 2"/>
    <property type="match status" value="1"/>
</dbReference>
<evidence type="ECO:0000256" key="6">
    <source>
        <dbReference type="ARBA" id="ARBA00023242"/>
    </source>
</evidence>
<evidence type="ECO:0000313" key="9">
    <source>
        <dbReference type="Proteomes" id="UP000007879"/>
    </source>
</evidence>
<evidence type="ECO:0000256" key="2">
    <source>
        <dbReference type="ARBA" id="ARBA00004642"/>
    </source>
</evidence>
<protein>
    <recommendedName>
        <fullName evidence="4">Ribosome biogenesis protein NOP53</fullName>
    </recommendedName>
</protein>
<evidence type="ECO:0000256" key="3">
    <source>
        <dbReference type="ARBA" id="ARBA00008838"/>
    </source>
</evidence>
<dbReference type="GO" id="GO:0000027">
    <property type="term" value="P:ribosomal large subunit assembly"/>
    <property type="evidence" value="ECO:0007669"/>
    <property type="project" value="TreeGrafter"/>
</dbReference>
<name>A0A1X7TDU3_AMPQE</name>
<feature type="compositionally biased region" description="Basic and acidic residues" evidence="7">
    <location>
        <begin position="91"/>
        <end position="103"/>
    </location>
</feature>
<dbReference type="GO" id="GO:0006364">
    <property type="term" value="P:rRNA processing"/>
    <property type="evidence" value="ECO:0007669"/>
    <property type="project" value="TreeGrafter"/>
</dbReference>
<dbReference type="InterPro" id="IPR011687">
    <property type="entry name" value="Nop53/GLTSCR2"/>
</dbReference>
<reference evidence="8" key="2">
    <citation type="submission" date="2017-05" db="UniProtKB">
        <authorList>
            <consortium name="EnsemblMetazoa"/>
        </authorList>
    </citation>
    <scope>IDENTIFICATION</scope>
</reference>
<keyword evidence="5" id="KW-0690">Ribosome biogenesis</keyword>
<sequence>MSSKKKVVKHKKKYWRKHSDVKDVEEVIAEKRREEVFGTPAIEKSNKELFVIARASDTLSDSSKEKSRALRSEYHCDNHSAVTLPAQNTKKRYDNEDNDKNECDSSEEEADVPQESMYNYINNVVANDVKTRAFNSLTNTLIEAKPVDIWANEGEKGTPLPRRPGVVFRSNIANIEIPHSGTSYNPSFKDHQV</sequence>
<dbReference type="GO" id="GO:0005730">
    <property type="term" value="C:nucleolus"/>
    <property type="evidence" value="ECO:0007669"/>
    <property type="project" value="UniProtKB-SubCell"/>
</dbReference>
<evidence type="ECO:0000256" key="5">
    <source>
        <dbReference type="ARBA" id="ARBA00022517"/>
    </source>
</evidence>
<dbReference type="GO" id="GO:0008097">
    <property type="term" value="F:5S rRNA binding"/>
    <property type="evidence" value="ECO:0007669"/>
    <property type="project" value="TreeGrafter"/>
</dbReference>
<dbReference type="KEGG" id="aqu:105314964"/>
<dbReference type="GO" id="GO:0005654">
    <property type="term" value="C:nucleoplasm"/>
    <property type="evidence" value="ECO:0007669"/>
    <property type="project" value="UniProtKB-SubCell"/>
</dbReference>
<keyword evidence="9" id="KW-1185">Reference proteome</keyword>
<dbReference type="Pfam" id="PF07767">
    <property type="entry name" value="Nop53"/>
    <property type="match status" value="1"/>
</dbReference>
<organism evidence="8">
    <name type="scientific">Amphimedon queenslandica</name>
    <name type="common">Sponge</name>
    <dbReference type="NCBI Taxonomy" id="400682"/>
    <lineage>
        <taxon>Eukaryota</taxon>
        <taxon>Metazoa</taxon>
        <taxon>Porifera</taxon>
        <taxon>Demospongiae</taxon>
        <taxon>Heteroscleromorpha</taxon>
        <taxon>Haplosclerida</taxon>
        <taxon>Niphatidae</taxon>
        <taxon>Amphimedon</taxon>
    </lineage>
</organism>
<evidence type="ECO:0000313" key="8">
    <source>
        <dbReference type="EnsemblMetazoa" id="Aqu2.1.12778_001"/>
    </source>
</evidence>
<accession>A0A1X7TDU3</accession>
<dbReference type="EnsemblMetazoa" id="Aqu2.1.12778_001">
    <property type="protein sequence ID" value="Aqu2.1.12778_001"/>
    <property type="gene ID" value="Aqu2.1.12778"/>
</dbReference>
<feature type="region of interest" description="Disordered" evidence="7">
    <location>
        <begin position="78"/>
        <end position="112"/>
    </location>
</feature>
<comment type="subcellular location">
    <subcellularLocation>
        <location evidence="1">Nucleus</location>
        <location evidence="1">Nucleolus</location>
    </subcellularLocation>
    <subcellularLocation>
        <location evidence="2">Nucleus</location>
        <location evidence="2">Nucleoplasm</location>
    </subcellularLocation>
</comment>
<dbReference type="EnsemblMetazoa" id="XM_020004536.1">
    <property type="protein sequence ID" value="XP_019860095.1"/>
    <property type="gene ID" value="LOC105314964"/>
</dbReference>
<dbReference type="STRING" id="400682.A0A1X7TDU3"/>
<evidence type="ECO:0000256" key="4">
    <source>
        <dbReference type="ARBA" id="ARBA00018339"/>
    </source>
</evidence>
<evidence type="ECO:0000256" key="7">
    <source>
        <dbReference type="SAM" id="MobiDB-lite"/>
    </source>
</evidence>
<dbReference type="InParanoid" id="A0A1X7TDU3"/>
<keyword evidence="6" id="KW-0539">Nucleus</keyword>
<proteinExistence type="inferred from homology"/>
<dbReference type="PANTHER" id="PTHR14211:SF7">
    <property type="entry name" value="RIBOSOME BIOGENESIS PROTEIN NOP53"/>
    <property type="match status" value="1"/>
</dbReference>
<dbReference type="AlphaFoldDB" id="A0A1X7TDU3"/>
<gene>
    <name evidence="8" type="primary">105314964</name>
</gene>
<comment type="similarity">
    <text evidence="3">Belongs to the NOP53 family.</text>
</comment>